<evidence type="ECO:0000256" key="12">
    <source>
        <dbReference type="SAM" id="Phobius"/>
    </source>
</evidence>
<dbReference type="PROSITE" id="PS00061">
    <property type="entry name" value="ADH_SHORT"/>
    <property type="match status" value="1"/>
</dbReference>
<keyword evidence="7" id="KW-0443">Lipid metabolism</keyword>
<dbReference type="Proteomes" id="UP000691718">
    <property type="component" value="Unassembled WGS sequence"/>
</dbReference>
<evidence type="ECO:0000256" key="3">
    <source>
        <dbReference type="ARBA" id="ARBA00022692"/>
    </source>
</evidence>
<dbReference type="CDD" id="cd05339">
    <property type="entry name" value="17beta-HSDXI-like_SDR_c"/>
    <property type="match status" value="1"/>
</dbReference>
<dbReference type="Pfam" id="PF00106">
    <property type="entry name" value="adh_short"/>
    <property type="match status" value="1"/>
</dbReference>
<evidence type="ECO:0000256" key="6">
    <source>
        <dbReference type="ARBA" id="ARBA00023002"/>
    </source>
</evidence>
<comment type="caution">
    <text evidence="13">The sequence shown here is derived from an EMBL/GenBank/DDBJ whole genome shotgun (WGS) entry which is preliminary data.</text>
</comment>
<evidence type="ECO:0000256" key="11">
    <source>
        <dbReference type="ARBA" id="ARBA00082544"/>
    </source>
</evidence>
<keyword evidence="4" id="KW-0521">NADP</keyword>
<keyword evidence="5 12" id="KW-1133">Transmembrane helix</keyword>
<evidence type="ECO:0000256" key="5">
    <source>
        <dbReference type="ARBA" id="ARBA00022989"/>
    </source>
</evidence>
<dbReference type="AlphaFoldDB" id="A0A8S3WR77"/>
<comment type="subcellular location">
    <subcellularLocation>
        <location evidence="1">Membrane</location>
        <topology evidence="1">Multi-pass membrane protein</topology>
    </subcellularLocation>
</comment>
<evidence type="ECO:0000256" key="8">
    <source>
        <dbReference type="ARBA" id="ARBA00023136"/>
    </source>
</evidence>
<dbReference type="GO" id="GO:0005811">
    <property type="term" value="C:lipid droplet"/>
    <property type="evidence" value="ECO:0007669"/>
    <property type="project" value="TreeGrafter"/>
</dbReference>
<name>A0A8S3WR77_PARAO</name>
<dbReference type="InterPro" id="IPR020904">
    <property type="entry name" value="Sc_DH/Rdtase_CS"/>
</dbReference>
<reference evidence="13" key="1">
    <citation type="submission" date="2021-04" db="EMBL/GenBank/DDBJ databases">
        <authorList>
            <person name="Tunstrom K."/>
        </authorList>
    </citation>
    <scope>NUCLEOTIDE SEQUENCE</scope>
</reference>
<evidence type="ECO:0000256" key="4">
    <source>
        <dbReference type="ARBA" id="ARBA00022857"/>
    </source>
</evidence>
<evidence type="ECO:0000256" key="7">
    <source>
        <dbReference type="ARBA" id="ARBA00023098"/>
    </source>
</evidence>
<evidence type="ECO:0000256" key="10">
    <source>
        <dbReference type="ARBA" id="ARBA00068717"/>
    </source>
</evidence>
<dbReference type="EMBL" id="CAJQZP010000693">
    <property type="protein sequence ID" value="CAG4977101.1"/>
    <property type="molecule type" value="Genomic_DNA"/>
</dbReference>
<dbReference type="OrthoDB" id="5840532at2759"/>
<evidence type="ECO:0000313" key="13">
    <source>
        <dbReference type="EMBL" id="CAG4977101.1"/>
    </source>
</evidence>
<comment type="function">
    <text evidence="9">Catalyzes the reduction of all-trans-retinal to all-trans-retinol in the presence of NADPH.</text>
</comment>
<organism evidence="13 14">
    <name type="scientific">Parnassius apollo</name>
    <name type="common">Apollo butterfly</name>
    <name type="synonym">Papilio apollo</name>
    <dbReference type="NCBI Taxonomy" id="110799"/>
    <lineage>
        <taxon>Eukaryota</taxon>
        <taxon>Metazoa</taxon>
        <taxon>Ecdysozoa</taxon>
        <taxon>Arthropoda</taxon>
        <taxon>Hexapoda</taxon>
        <taxon>Insecta</taxon>
        <taxon>Pterygota</taxon>
        <taxon>Neoptera</taxon>
        <taxon>Endopterygota</taxon>
        <taxon>Lepidoptera</taxon>
        <taxon>Glossata</taxon>
        <taxon>Ditrysia</taxon>
        <taxon>Papilionoidea</taxon>
        <taxon>Papilionidae</taxon>
        <taxon>Parnassiinae</taxon>
        <taxon>Parnassini</taxon>
        <taxon>Parnassius</taxon>
        <taxon>Parnassius</taxon>
    </lineage>
</organism>
<dbReference type="GO" id="GO:0052650">
    <property type="term" value="F:all-trans-retinol dehydrogenase (NADP+) activity"/>
    <property type="evidence" value="ECO:0007669"/>
    <property type="project" value="UniProtKB-ARBA"/>
</dbReference>
<evidence type="ECO:0000256" key="9">
    <source>
        <dbReference type="ARBA" id="ARBA00059620"/>
    </source>
</evidence>
<keyword evidence="3 12" id="KW-0812">Transmembrane</keyword>
<dbReference type="InterPro" id="IPR002347">
    <property type="entry name" value="SDR_fam"/>
</dbReference>
<accession>A0A8S3WR77</accession>
<evidence type="ECO:0000256" key="1">
    <source>
        <dbReference type="ARBA" id="ARBA00004141"/>
    </source>
</evidence>
<feature type="transmembrane region" description="Helical" evidence="12">
    <location>
        <begin position="28"/>
        <end position="47"/>
    </location>
</feature>
<gene>
    <name evidence="13" type="ORF">PAPOLLO_LOCUS9349</name>
</gene>
<keyword evidence="14" id="KW-1185">Reference proteome</keyword>
<dbReference type="PANTHER" id="PTHR24322:SF736">
    <property type="entry name" value="RETINOL DEHYDROGENASE 10"/>
    <property type="match status" value="1"/>
</dbReference>
<keyword evidence="8 12" id="KW-0472">Membrane</keyword>
<sequence>MASVETSKNVGVTQNIMSKAPWTDEQGIAMKVYQGAVVALEILVLIIKMQITWIMSMFQFFFPPEPKSVKGEIILITGAGHGMGREMALRFGKLGGVIVCVDINPVGNRETVDMVEKQEGKAHAYECDVTNRDAINALAEKIKQEVGDVTMLVNNAGIMPCKPLMQTNEKEIRTAFEVNVLAQLWLIQAFLPKMMERNHGHIVAMASMAGVMGLRNLVPYCGTKFAVRGMMEALHEELREDKRDFSGIKFTVICPYIVDTGLCKNPKIKFPSLMKIVSPQIAADNIVDAVRRNYYEITIPSSLYYVNQICRTFPRAVPLHLKDFLDSGLDAQE</sequence>
<evidence type="ECO:0000256" key="2">
    <source>
        <dbReference type="ARBA" id="ARBA00006484"/>
    </source>
</evidence>
<evidence type="ECO:0000313" key="14">
    <source>
        <dbReference type="Proteomes" id="UP000691718"/>
    </source>
</evidence>
<dbReference type="PANTHER" id="PTHR24322">
    <property type="entry name" value="PKSB"/>
    <property type="match status" value="1"/>
</dbReference>
<dbReference type="FunFam" id="3.40.50.720:FF:000131">
    <property type="entry name" value="Short-chain dehydrogenase/reductase 3"/>
    <property type="match status" value="1"/>
</dbReference>
<keyword evidence="6" id="KW-0560">Oxidoreductase</keyword>
<dbReference type="GO" id="GO:0016020">
    <property type="term" value="C:membrane"/>
    <property type="evidence" value="ECO:0007669"/>
    <property type="project" value="UniProtKB-SubCell"/>
</dbReference>
<comment type="similarity">
    <text evidence="2">Belongs to the short-chain dehydrogenases/reductases (SDR) family.</text>
</comment>
<protein>
    <recommendedName>
        <fullName evidence="10">Short-chain dehydrogenase/reductase 3</fullName>
    </recommendedName>
    <alternativeName>
        <fullName evidence="11">Retinal short-chain dehydrogenase/reductase 1</fullName>
    </alternativeName>
</protein>
<proteinExistence type="inferred from homology"/>